<name>A0A437QR29_9PROT</name>
<dbReference type="OrthoDB" id="7308154at2"/>
<sequence length="87" mass="9518">MAPIAVSLSLCLAGGPALAQERSPEELAREGLAKLLSALDLFIGSIPQYETPEILPNGDIIIRRIHPEDDKSPESPRKQEEDRKDSI</sequence>
<accession>A0A437QR29</accession>
<feature type="region of interest" description="Disordered" evidence="1">
    <location>
        <begin position="65"/>
        <end position="87"/>
    </location>
</feature>
<protein>
    <recommendedName>
        <fullName evidence="4">AAA+ family ATPase</fullName>
    </recommendedName>
</protein>
<reference evidence="3" key="1">
    <citation type="submission" date="2019-01" db="EMBL/GenBank/DDBJ databases">
        <title>Gri0909 isolated from a small marine red alga.</title>
        <authorList>
            <person name="Kim J."/>
            <person name="Jeong S.E."/>
            <person name="Jeon C.O."/>
        </authorList>
    </citation>
    <scope>NUCLEOTIDE SEQUENCE [LARGE SCALE GENOMIC DNA]</scope>
    <source>
        <strain evidence="3">Gri0909</strain>
    </source>
</reference>
<proteinExistence type="predicted"/>
<evidence type="ECO:0000313" key="2">
    <source>
        <dbReference type="EMBL" id="RVU36968.1"/>
    </source>
</evidence>
<organism evidence="2 3">
    <name type="scientific">Hwanghaeella grinnelliae</name>
    <dbReference type="NCBI Taxonomy" id="2500179"/>
    <lineage>
        <taxon>Bacteria</taxon>
        <taxon>Pseudomonadati</taxon>
        <taxon>Pseudomonadota</taxon>
        <taxon>Alphaproteobacteria</taxon>
        <taxon>Rhodospirillales</taxon>
        <taxon>Rhodospirillaceae</taxon>
        <taxon>Hwanghaeella</taxon>
    </lineage>
</organism>
<comment type="caution">
    <text evidence="2">The sequence shown here is derived from an EMBL/GenBank/DDBJ whole genome shotgun (WGS) entry which is preliminary data.</text>
</comment>
<gene>
    <name evidence="2" type="ORF">EOI86_15905</name>
</gene>
<dbReference type="Proteomes" id="UP000287447">
    <property type="component" value="Unassembled WGS sequence"/>
</dbReference>
<keyword evidence="3" id="KW-1185">Reference proteome</keyword>
<dbReference type="EMBL" id="SADE01000002">
    <property type="protein sequence ID" value="RVU36968.1"/>
    <property type="molecule type" value="Genomic_DNA"/>
</dbReference>
<evidence type="ECO:0000313" key="3">
    <source>
        <dbReference type="Proteomes" id="UP000287447"/>
    </source>
</evidence>
<evidence type="ECO:0008006" key="4">
    <source>
        <dbReference type="Google" id="ProtNLM"/>
    </source>
</evidence>
<dbReference type="AlphaFoldDB" id="A0A437QR29"/>
<evidence type="ECO:0000256" key="1">
    <source>
        <dbReference type="SAM" id="MobiDB-lite"/>
    </source>
</evidence>